<dbReference type="OrthoDB" id="3649348at2759"/>
<name>M2LKY5_BAUPA</name>
<accession>M2LKY5</accession>
<gene>
    <name evidence="1" type="ORF">BAUCODRAFT_25094</name>
</gene>
<reference evidence="1 2" key="1">
    <citation type="journal article" date="2012" name="PLoS Pathog.">
        <title>Diverse lifestyles and strategies of plant pathogenesis encoded in the genomes of eighteen Dothideomycetes fungi.</title>
        <authorList>
            <person name="Ohm R.A."/>
            <person name="Feau N."/>
            <person name="Henrissat B."/>
            <person name="Schoch C.L."/>
            <person name="Horwitz B.A."/>
            <person name="Barry K.W."/>
            <person name="Condon B.J."/>
            <person name="Copeland A.C."/>
            <person name="Dhillon B."/>
            <person name="Glaser F."/>
            <person name="Hesse C.N."/>
            <person name="Kosti I."/>
            <person name="LaButti K."/>
            <person name="Lindquist E.A."/>
            <person name="Lucas S."/>
            <person name="Salamov A.A."/>
            <person name="Bradshaw R.E."/>
            <person name="Ciuffetti L."/>
            <person name="Hamelin R.C."/>
            <person name="Kema G.H.J."/>
            <person name="Lawrence C."/>
            <person name="Scott J.A."/>
            <person name="Spatafora J.W."/>
            <person name="Turgeon B.G."/>
            <person name="de Wit P.J.G.M."/>
            <person name="Zhong S."/>
            <person name="Goodwin S.B."/>
            <person name="Grigoriev I.V."/>
        </authorList>
    </citation>
    <scope>NUCLEOTIDE SEQUENCE [LARGE SCALE GENOMIC DNA]</scope>
    <source>
        <strain evidence="1 2">UAMH 10762</strain>
    </source>
</reference>
<evidence type="ECO:0000313" key="1">
    <source>
        <dbReference type="EMBL" id="EMC94947.1"/>
    </source>
</evidence>
<dbReference type="OMA" id="RTVPWMY"/>
<dbReference type="RefSeq" id="XP_007677336.1">
    <property type="nucleotide sequence ID" value="XM_007679146.1"/>
</dbReference>
<dbReference type="HOGENOM" id="CLU_119195_0_0_1"/>
<evidence type="ECO:0000313" key="2">
    <source>
        <dbReference type="Proteomes" id="UP000011761"/>
    </source>
</evidence>
<dbReference type="GeneID" id="19110261"/>
<protein>
    <submittedName>
        <fullName evidence="1">Uncharacterized protein</fullName>
    </submittedName>
</protein>
<dbReference type="Proteomes" id="UP000011761">
    <property type="component" value="Unassembled WGS sequence"/>
</dbReference>
<dbReference type="KEGG" id="bcom:BAUCODRAFT_25094"/>
<organism evidence="1 2">
    <name type="scientific">Baudoinia panamericana (strain UAMH 10762)</name>
    <name type="common">Angels' share fungus</name>
    <name type="synonym">Baudoinia compniacensis (strain UAMH 10762)</name>
    <dbReference type="NCBI Taxonomy" id="717646"/>
    <lineage>
        <taxon>Eukaryota</taxon>
        <taxon>Fungi</taxon>
        <taxon>Dikarya</taxon>
        <taxon>Ascomycota</taxon>
        <taxon>Pezizomycotina</taxon>
        <taxon>Dothideomycetes</taxon>
        <taxon>Dothideomycetidae</taxon>
        <taxon>Mycosphaerellales</taxon>
        <taxon>Teratosphaeriaceae</taxon>
        <taxon>Baudoinia</taxon>
    </lineage>
</organism>
<dbReference type="EMBL" id="KB445557">
    <property type="protein sequence ID" value="EMC94947.1"/>
    <property type="molecule type" value="Genomic_DNA"/>
</dbReference>
<dbReference type="AlphaFoldDB" id="M2LKY5"/>
<sequence>MAPIPIALCGKSSSMATSFSDSMMPEYKVVHHFQSTGAVHKELPLLMSGKPFTPESDVGYESDAEKRRIPRAVMVGAGFSEAELEDMRKVEGAEKLPWLFPDALKTAASTLSGPFLMDVIVRRVKGCLRYNGLEEGKEGDIKGGVWKF</sequence>
<keyword evidence="2" id="KW-1185">Reference proteome</keyword>
<dbReference type="eggNOG" id="ENOG502T0ZY">
    <property type="taxonomic scope" value="Eukaryota"/>
</dbReference>
<proteinExistence type="predicted"/>